<reference evidence="2" key="1">
    <citation type="journal article" date="2014" name="Int. J. Syst. Evol. Microbiol.">
        <title>Complete genome sequence of Corynebacterium casei LMG S-19264T (=DSM 44701T), isolated from a smear-ripened cheese.</title>
        <authorList>
            <consortium name="US DOE Joint Genome Institute (JGI-PGF)"/>
            <person name="Walter F."/>
            <person name="Albersmeier A."/>
            <person name="Kalinowski J."/>
            <person name="Ruckert C."/>
        </authorList>
    </citation>
    <scope>NUCLEOTIDE SEQUENCE</scope>
    <source>
        <strain evidence="2">KCTC 12870</strain>
    </source>
</reference>
<evidence type="ECO:0000259" key="1">
    <source>
        <dbReference type="Pfam" id="PF13649"/>
    </source>
</evidence>
<dbReference type="EMBL" id="BMXG01000004">
    <property type="protein sequence ID" value="GHB95049.1"/>
    <property type="molecule type" value="Genomic_DNA"/>
</dbReference>
<dbReference type="Proteomes" id="UP000642829">
    <property type="component" value="Unassembled WGS sequence"/>
</dbReference>
<protein>
    <recommendedName>
        <fullName evidence="1">Methyltransferase domain-containing protein</fullName>
    </recommendedName>
</protein>
<reference evidence="2" key="2">
    <citation type="submission" date="2020-09" db="EMBL/GenBank/DDBJ databases">
        <authorList>
            <person name="Sun Q."/>
            <person name="Kim S."/>
        </authorList>
    </citation>
    <scope>NUCLEOTIDE SEQUENCE</scope>
    <source>
        <strain evidence="2">KCTC 12870</strain>
    </source>
</reference>
<evidence type="ECO:0000313" key="3">
    <source>
        <dbReference type="Proteomes" id="UP000642829"/>
    </source>
</evidence>
<proteinExistence type="predicted"/>
<accession>A0A8J3D9W4</accession>
<comment type="caution">
    <text evidence="2">The sequence shown here is derived from an EMBL/GenBank/DDBJ whole genome shotgun (WGS) entry which is preliminary data.</text>
</comment>
<dbReference type="Pfam" id="PF13649">
    <property type="entry name" value="Methyltransf_25"/>
    <property type="match status" value="1"/>
</dbReference>
<dbReference type="RefSeq" id="WP_189512170.1">
    <property type="nucleotide sequence ID" value="NZ_BMXG01000004.1"/>
</dbReference>
<dbReference type="SUPFAM" id="SSF53335">
    <property type="entry name" value="S-adenosyl-L-methionine-dependent methyltransferases"/>
    <property type="match status" value="1"/>
</dbReference>
<feature type="domain" description="Methyltransferase" evidence="1">
    <location>
        <begin position="40"/>
        <end position="123"/>
    </location>
</feature>
<name>A0A8J3D9W4_9BACT</name>
<organism evidence="2 3">
    <name type="scientific">Cerasicoccus arenae</name>
    <dbReference type="NCBI Taxonomy" id="424488"/>
    <lineage>
        <taxon>Bacteria</taxon>
        <taxon>Pseudomonadati</taxon>
        <taxon>Verrucomicrobiota</taxon>
        <taxon>Opitutia</taxon>
        <taxon>Puniceicoccales</taxon>
        <taxon>Cerasicoccaceae</taxon>
        <taxon>Cerasicoccus</taxon>
    </lineage>
</organism>
<sequence length="241" mass="27134">MMRFDECAHRYAEHAMVQRQMADWLAEWLDPAICANGNAVEFGAGEGMFTRRALPCFSHLRAVDMAPRMVELGREHVPQATWMQGDAWNGTGLDSSVSMVLSSSLMQWNPDPVNVLRLWHDQLPKGARMLHGIYVDPTLPELRNLQGDGSMPLTWLTPNQWTAAFKDAGWTLERFESETRCIIYPSALGLLRSLHGVGAVSRDAMSGVNLRKLIREYDRLHAVESGGVYANWTFCRIQAMA</sequence>
<evidence type="ECO:0000313" key="2">
    <source>
        <dbReference type="EMBL" id="GHB95049.1"/>
    </source>
</evidence>
<dbReference type="AlphaFoldDB" id="A0A8J3D9W4"/>
<dbReference type="InterPro" id="IPR041698">
    <property type="entry name" value="Methyltransf_25"/>
</dbReference>
<dbReference type="Gene3D" id="3.40.50.150">
    <property type="entry name" value="Vaccinia Virus protein VP39"/>
    <property type="match status" value="1"/>
</dbReference>
<gene>
    <name evidence="2" type="ORF">GCM10007047_08300</name>
</gene>
<dbReference type="InterPro" id="IPR029063">
    <property type="entry name" value="SAM-dependent_MTases_sf"/>
</dbReference>
<keyword evidence="3" id="KW-1185">Reference proteome</keyword>